<keyword evidence="4 5" id="KW-0472">Membrane</keyword>
<dbReference type="PANTHER" id="PTHR43027">
    <property type="entry name" value="DOXORUBICIN RESISTANCE ABC TRANSPORTER PERMEASE PROTEIN DRRC-RELATED"/>
    <property type="match status" value="1"/>
</dbReference>
<dbReference type="InterPro" id="IPR052902">
    <property type="entry name" value="ABC-2_transporter"/>
</dbReference>
<dbReference type="InterPro" id="IPR013525">
    <property type="entry name" value="ABC2_TM"/>
</dbReference>
<dbReference type="GO" id="GO:0043190">
    <property type="term" value="C:ATP-binding cassette (ABC) transporter complex"/>
    <property type="evidence" value="ECO:0007669"/>
    <property type="project" value="InterPro"/>
</dbReference>
<organism evidence="7 8">
    <name type="scientific">Candidatus Wallbacteria bacterium GWC2_49_35</name>
    <dbReference type="NCBI Taxonomy" id="1817813"/>
    <lineage>
        <taxon>Bacteria</taxon>
        <taxon>Candidatus Walliibacteriota</taxon>
    </lineage>
</organism>
<evidence type="ECO:0000313" key="7">
    <source>
        <dbReference type="EMBL" id="OGM05161.1"/>
    </source>
</evidence>
<dbReference type="AlphaFoldDB" id="A0A1F7WQW2"/>
<evidence type="ECO:0000256" key="5">
    <source>
        <dbReference type="RuleBase" id="RU361157"/>
    </source>
</evidence>
<accession>A0A1F7WQW2</accession>
<feature type="transmembrane region" description="Helical" evidence="5">
    <location>
        <begin position="136"/>
        <end position="162"/>
    </location>
</feature>
<feature type="transmembrane region" description="Helical" evidence="5">
    <location>
        <begin position="232"/>
        <end position="250"/>
    </location>
</feature>
<evidence type="ECO:0000256" key="2">
    <source>
        <dbReference type="ARBA" id="ARBA00022692"/>
    </source>
</evidence>
<reference evidence="7 8" key="1">
    <citation type="journal article" date="2016" name="Nat. Commun.">
        <title>Thousands of microbial genomes shed light on interconnected biogeochemical processes in an aquifer system.</title>
        <authorList>
            <person name="Anantharaman K."/>
            <person name="Brown C.T."/>
            <person name="Hug L.A."/>
            <person name="Sharon I."/>
            <person name="Castelle C.J."/>
            <person name="Probst A.J."/>
            <person name="Thomas B.C."/>
            <person name="Singh A."/>
            <person name="Wilkins M.J."/>
            <person name="Karaoz U."/>
            <person name="Brodie E.L."/>
            <person name="Williams K.H."/>
            <person name="Hubbard S.S."/>
            <person name="Banfield J.F."/>
        </authorList>
    </citation>
    <scope>NUCLEOTIDE SEQUENCE [LARGE SCALE GENOMIC DNA]</scope>
</reference>
<gene>
    <name evidence="7" type="ORF">A2008_01215</name>
</gene>
<dbReference type="PANTHER" id="PTHR43027:SF1">
    <property type="entry name" value="DOXORUBICIN RESISTANCE ABC TRANSPORTER PERMEASE PROTEIN DRRC-RELATED"/>
    <property type="match status" value="1"/>
</dbReference>
<proteinExistence type="inferred from homology"/>
<keyword evidence="2 5" id="KW-0812">Transmembrane</keyword>
<dbReference type="InterPro" id="IPR000412">
    <property type="entry name" value="ABC_2_transport"/>
</dbReference>
<dbReference type="PROSITE" id="PS51012">
    <property type="entry name" value="ABC_TM2"/>
    <property type="match status" value="1"/>
</dbReference>
<dbReference type="PIRSF" id="PIRSF006648">
    <property type="entry name" value="DrrB"/>
    <property type="match status" value="1"/>
</dbReference>
<keyword evidence="5" id="KW-1003">Cell membrane</keyword>
<comment type="caution">
    <text evidence="7">The sequence shown here is derived from an EMBL/GenBank/DDBJ whole genome shotgun (WGS) entry which is preliminary data.</text>
</comment>
<feature type="transmembrane region" description="Helical" evidence="5">
    <location>
        <begin position="87"/>
        <end position="106"/>
    </location>
</feature>
<name>A0A1F7WQW2_9BACT</name>
<comment type="similarity">
    <text evidence="5">Belongs to the ABC-2 integral membrane protein family.</text>
</comment>
<dbReference type="Pfam" id="PF01061">
    <property type="entry name" value="ABC2_membrane"/>
    <property type="match status" value="1"/>
</dbReference>
<feature type="transmembrane region" description="Helical" evidence="5">
    <location>
        <begin position="112"/>
        <end position="129"/>
    </location>
</feature>
<dbReference type="Proteomes" id="UP000178735">
    <property type="component" value="Unassembled WGS sequence"/>
</dbReference>
<evidence type="ECO:0000256" key="4">
    <source>
        <dbReference type="ARBA" id="ARBA00023136"/>
    </source>
</evidence>
<keyword evidence="3 5" id="KW-1133">Transmembrane helix</keyword>
<protein>
    <recommendedName>
        <fullName evidence="5">Transport permease protein</fullName>
    </recommendedName>
</protein>
<sequence length="268" mass="30321">MVKNLRGIWARAYVRIIGVNREPSWLIFELFFPLLPICAFAFVYKSMNAPTDYLGFVILGGAMTAIWMNVLWGMAAQFFWERESGNLTLYMLCPMSTMAVLIGMAFGSAFSTFFRVIITFLIGKFLFGVTLHVASYFWLFVTFILTIAAVFSLGMMMASFFLIYGRDAWNILTVFMEPVFFMSGFYFPVKTLGYPLGALASLIPITLGLDSMRQLAFALGPETAFLPVKTEVAILVVLTVVYLAGAKYLLNKLEYLGRREGRLTLRWQ</sequence>
<evidence type="ECO:0000256" key="3">
    <source>
        <dbReference type="ARBA" id="ARBA00022989"/>
    </source>
</evidence>
<dbReference type="EMBL" id="MGFH01000122">
    <property type="protein sequence ID" value="OGM05161.1"/>
    <property type="molecule type" value="Genomic_DNA"/>
</dbReference>
<dbReference type="GO" id="GO:0140359">
    <property type="term" value="F:ABC-type transporter activity"/>
    <property type="evidence" value="ECO:0007669"/>
    <property type="project" value="InterPro"/>
</dbReference>
<feature type="transmembrane region" description="Helical" evidence="5">
    <location>
        <begin position="25"/>
        <end position="47"/>
    </location>
</feature>
<evidence type="ECO:0000313" key="8">
    <source>
        <dbReference type="Proteomes" id="UP000178735"/>
    </source>
</evidence>
<evidence type="ECO:0000256" key="1">
    <source>
        <dbReference type="ARBA" id="ARBA00004141"/>
    </source>
</evidence>
<feature type="transmembrane region" description="Helical" evidence="5">
    <location>
        <begin position="53"/>
        <end position="75"/>
    </location>
</feature>
<comment type="subcellular location">
    <subcellularLocation>
        <location evidence="5">Cell membrane</location>
        <topology evidence="5">Multi-pass membrane protein</topology>
    </subcellularLocation>
    <subcellularLocation>
        <location evidence="1">Membrane</location>
        <topology evidence="1">Multi-pass membrane protein</topology>
    </subcellularLocation>
</comment>
<keyword evidence="5" id="KW-0813">Transport</keyword>
<feature type="domain" description="ABC transmembrane type-2" evidence="6">
    <location>
        <begin position="24"/>
        <end position="253"/>
    </location>
</feature>
<dbReference type="InterPro" id="IPR047817">
    <property type="entry name" value="ABC2_TM_bact-type"/>
</dbReference>
<dbReference type="STRING" id="1817813.A2008_01215"/>
<evidence type="ECO:0000259" key="6">
    <source>
        <dbReference type="PROSITE" id="PS51012"/>
    </source>
</evidence>
<feature type="transmembrane region" description="Helical" evidence="5">
    <location>
        <begin position="194"/>
        <end position="212"/>
    </location>
</feature>
<dbReference type="PRINTS" id="PR00164">
    <property type="entry name" value="ABC2TRNSPORT"/>
</dbReference>